<keyword evidence="6 30" id="KW-0349">Heme</keyword>
<dbReference type="Pfam" id="PF00173">
    <property type="entry name" value="Cyt-b5"/>
    <property type="match status" value="1"/>
</dbReference>
<evidence type="ECO:0000256" key="3">
    <source>
        <dbReference type="ARBA" id="ARBA00004872"/>
    </source>
</evidence>
<feature type="binding site" evidence="29">
    <location>
        <position position="304"/>
    </location>
    <ligand>
        <name>Zn(2+)</name>
        <dbReference type="ChEBI" id="CHEBI:29105"/>
        <label>1</label>
    </ligand>
</feature>
<evidence type="ECO:0000256" key="11">
    <source>
        <dbReference type="ARBA" id="ARBA00022833"/>
    </source>
</evidence>
<feature type="binding site" evidence="29">
    <location>
        <position position="308"/>
    </location>
    <ligand>
        <name>Zn(2+)</name>
        <dbReference type="ChEBI" id="CHEBI:29105"/>
        <label>1</label>
    </ligand>
</feature>
<feature type="binding site" evidence="29">
    <location>
        <position position="383"/>
    </location>
    <ligand>
        <name>Zn(2+)</name>
        <dbReference type="ChEBI" id="CHEBI:29105"/>
        <label>1</label>
    </ligand>
</feature>
<evidence type="ECO:0000256" key="8">
    <source>
        <dbReference type="ARBA" id="ARBA00022723"/>
    </source>
</evidence>
<dbReference type="PROSITE" id="PS50255">
    <property type="entry name" value="CYTOCHROME_B5_2"/>
    <property type="match status" value="1"/>
</dbReference>
<keyword evidence="9" id="KW-0256">Endoplasmic reticulum</keyword>
<dbReference type="GeneID" id="102520009"/>
<reference evidence="35" key="1">
    <citation type="submission" date="2025-08" db="UniProtKB">
        <authorList>
            <consortium name="RefSeq"/>
        </authorList>
    </citation>
    <scope>IDENTIFICATION</scope>
    <source>
        <tissue evidence="35">Ear skin</tissue>
    </source>
</reference>
<comment type="cofactor">
    <cofactor evidence="29">
        <name>Zn(2+)</name>
        <dbReference type="ChEBI" id="CHEBI:29105"/>
    </cofactor>
    <text evidence="29">Binds 2 Zn(2+) ions per subunit that likely form a catalytic dimetal center.</text>
</comment>
<dbReference type="SUPFAM" id="SSF55856">
    <property type="entry name" value="Cytochrome b5-like heme/steroid binding domain"/>
    <property type="match status" value="1"/>
</dbReference>
<feature type="binding site" description="axial binding residue" evidence="30">
    <location>
        <position position="90"/>
    </location>
    <ligand>
        <name>heme</name>
        <dbReference type="ChEBI" id="CHEBI:30413"/>
    </ligand>
    <ligandPart>
        <name>Fe</name>
        <dbReference type="ChEBI" id="CHEBI:18248"/>
    </ligandPart>
</feature>
<evidence type="ECO:0000256" key="16">
    <source>
        <dbReference type="ARBA" id="ARBA00023004"/>
    </source>
</evidence>
<keyword evidence="11 29" id="KW-0862">Zinc</keyword>
<evidence type="ECO:0000256" key="18">
    <source>
        <dbReference type="ARBA" id="ARBA00023136"/>
    </source>
</evidence>
<feature type="binding site" evidence="29">
    <location>
        <position position="362"/>
    </location>
    <ligand>
        <name>Zn(2+)</name>
        <dbReference type="ChEBI" id="CHEBI:29105"/>
        <label>1</label>
    </ligand>
</feature>
<feature type="transmembrane region" description="Helical" evidence="32">
    <location>
        <begin position="345"/>
        <end position="365"/>
    </location>
</feature>
<dbReference type="GO" id="GO:0006633">
    <property type="term" value="P:fatty acid biosynthetic process"/>
    <property type="evidence" value="ECO:0007669"/>
    <property type="project" value="UniProtKB-KW"/>
</dbReference>
<evidence type="ECO:0000256" key="15">
    <source>
        <dbReference type="ARBA" id="ARBA00023002"/>
    </source>
</evidence>
<dbReference type="PIRSF" id="PIRSF005149">
    <property type="entry name" value="IPC-B_HD"/>
    <property type="match status" value="1"/>
</dbReference>
<keyword evidence="5" id="KW-0444">Lipid biosynthesis</keyword>
<dbReference type="GO" id="GO:0005789">
    <property type="term" value="C:endoplasmic reticulum membrane"/>
    <property type="evidence" value="ECO:0007669"/>
    <property type="project" value="UniProtKB-SubCell"/>
</dbReference>
<evidence type="ECO:0000256" key="19">
    <source>
        <dbReference type="ARBA" id="ARBA00023160"/>
    </source>
</evidence>
<dbReference type="AlphaFoldDB" id="A0A8B8TK62"/>
<dbReference type="KEGG" id="cfr:102520009"/>
<dbReference type="SMART" id="SM01117">
    <property type="entry name" value="Cyt-b5"/>
    <property type="match status" value="1"/>
</dbReference>
<dbReference type="Pfam" id="PF04116">
    <property type="entry name" value="FA_hydroxylase"/>
    <property type="match status" value="1"/>
</dbReference>
<dbReference type="CTD" id="79152"/>
<feature type="compositionally biased region" description="Polar residues" evidence="31">
    <location>
        <begin position="139"/>
        <end position="153"/>
    </location>
</feature>
<evidence type="ECO:0000256" key="5">
    <source>
        <dbReference type="ARBA" id="ARBA00022516"/>
    </source>
</evidence>
<accession>A0A8B8TK62</accession>
<dbReference type="GO" id="GO:0020037">
    <property type="term" value="F:heme binding"/>
    <property type="evidence" value="ECO:0007669"/>
    <property type="project" value="InterPro"/>
</dbReference>
<feature type="region of interest" description="Disordered" evidence="31">
    <location>
        <begin position="135"/>
        <end position="154"/>
    </location>
</feature>
<evidence type="ECO:0000256" key="29">
    <source>
        <dbReference type="PIRSR" id="PIRSR005149-1"/>
    </source>
</evidence>
<evidence type="ECO:0000259" key="33">
    <source>
        <dbReference type="PROSITE" id="PS50255"/>
    </source>
</evidence>
<dbReference type="GO" id="GO:0005506">
    <property type="term" value="F:iron ion binding"/>
    <property type="evidence" value="ECO:0007669"/>
    <property type="project" value="InterPro"/>
</dbReference>
<comment type="cofactor">
    <cofactor evidence="30">
        <name>Fe cation</name>
        <dbReference type="ChEBI" id="CHEBI:24875"/>
    </cofactor>
</comment>
<comment type="catalytic activity">
    <reaction evidence="23">
        <text>hexadecanoate + 2 Fe(II)-[cytochrome b5] + O2 + 2 H(+) = (R)-2-hydroxyhexadecanoate + 2 Fe(III)-[cytochrome b5] + H2O</text>
        <dbReference type="Rhea" id="RHEA:38551"/>
        <dbReference type="Rhea" id="RHEA-COMP:10438"/>
        <dbReference type="Rhea" id="RHEA-COMP:10439"/>
        <dbReference type="ChEBI" id="CHEBI:7896"/>
        <dbReference type="ChEBI" id="CHEBI:15377"/>
        <dbReference type="ChEBI" id="CHEBI:15378"/>
        <dbReference type="ChEBI" id="CHEBI:15379"/>
        <dbReference type="ChEBI" id="CHEBI:29033"/>
        <dbReference type="ChEBI" id="CHEBI:29034"/>
        <dbReference type="ChEBI" id="CHEBI:75927"/>
    </reaction>
    <physiologicalReaction direction="left-to-right" evidence="23">
        <dbReference type="Rhea" id="RHEA:38552"/>
    </physiologicalReaction>
</comment>
<keyword evidence="19" id="KW-0275">Fatty acid biosynthesis</keyword>
<evidence type="ECO:0000256" key="28">
    <source>
        <dbReference type="ARBA" id="ARBA00078148"/>
    </source>
</evidence>
<dbReference type="PANTHER" id="PTHR12863">
    <property type="entry name" value="FATTY ACID HYDROXYLASE"/>
    <property type="match status" value="1"/>
</dbReference>
<feature type="transmembrane region" description="Helical" evidence="32">
    <location>
        <begin position="317"/>
        <end position="339"/>
    </location>
</feature>
<feature type="binding site" evidence="29">
    <location>
        <position position="387"/>
    </location>
    <ligand>
        <name>Zn(2+)</name>
        <dbReference type="ChEBI" id="CHEBI:29105"/>
        <label>1</label>
    </ligand>
</feature>
<evidence type="ECO:0000256" key="1">
    <source>
        <dbReference type="ARBA" id="ARBA00004154"/>
    </source>
</evidence>
<dbReference type="InterPro" id="IPR001199">
    <property type="entry name" value="Cyt_B5-like_heme/steroid-bd"/>
</dbReference>
<dbReference type="InterPro" id="IPR036400">
    <property type="entry name" value="Cyt_B5-like_heme/steroid_sf"/>
</dbReference>
<organism evidence="34 35">
    <name type="scientific">Camelus ferus</name>
    <name type="common">Wild bactrian camel</name>
    <name type="synonym">Camelus bactrianus ferus</name>
    <dbReference type="NCBI Taxonomy" id="419612"/>
    <lineage>
        <taxon>Eukaryota</taxon>
        <taxon>Metazoa</taxon>
        <taxon>Chordata</taxon>
        <taxon>Craniata</taxon>
        <taxon>Vertebrata</taxon>
        <taxon>Euteleostomi</taxon>
        <taxon>Mammalia</taxon>
        <taxon>Eutheria</taxon>
        <taxon>Laurasiatheria</taxon>
        <taxon>Artiodactyla</taxon>
        <taxon>Tylopoda</taxon>
        <taxon>Camelidae</taxon>
        <taxon>Camelus</taxon>
    </lineage>
</organism>
<comment type="catalytic activity">
    <reaction evidence="24">
        <text>tetracosanoate + 2 Fe(II)-[cytochrome b5] + O2 + 2 H(+) = (R)-2-hydroxytetracosanoate + 2 Fe(III)-[cytochrome b5] + H2O</text>
        <dbReference type="Rhea" id="RHEA:38559"/>
        <dbReference type="Rhea" id="RHEA-COMP:10438"/>
        <dbReference type="Rhea" id="RHEA-COMP:10439"/>
        <dbReference type="ChEBI" id="CHEBI:15377"/>
        <dbReference type="ChEBI" id="CHEBI:15378"/>
        <dbReference type="ChEBI" id="CHEBI:15379"/>
        <dbReference type="ChEBI" id="CHEBI:29033"/>
        <dbReference type="ChEBI" id="CHEBI:29034"/>
        <dbReference type="ChEBI" id="CHEBI:31014"/>
        <dbReference type="ChEBI" id="CHEBI:75935"/>
    </reaction>
    <physiologicalReaction direction="left-to-right" evidence="24">
        <dbReference type="Rhea" id="RHEA:38560"/>
    </physiologicalReaction>
</comment>
<keyword evidence="7 32" id="KW-0812">Transmembrane</keyword>
<dbReference type="RefSeq" id="XP_032342634.1">
    <property type="nucleotide sequence ID" value="XM_032486743.1"/>
</dbReference>
<comment type="catalytic activity">
    <reaction evidence="22">
        <text>octadecanoate + 2 Fe(II)-[cytochrome b5] + O2 + 2 H(+) = (R)-2-hydroxyoctadecanoate + 2 Fe(III)-[cytochrome b5] + H2O</text>
        <dbReference type="Rhea" id="RHEA:39815"/>
        <dbReference type="Rhea" id="RHEA-COMP:10438"/>
        <dbReference type="Rhea" id="RHEA-COMP:10439"/>
        <dbReference type="ChEBI" id="CHEBI:15377"/>
        <dbReference type="ChEBI" id="CHEBI:15378"/>
        <dbReference type="ChEBI" id="CHEBI:15379"/>
        <dbReference type="ChEBI" id="CHEBI:25629"/>
        <dbReference type="ChEBI" id="CHEBI:29033"/>
        <dbReference type="ChEBI" id="CHEBI:29034"/>
        <dbReference type="ChEBI" id="CHEBI:57562"/>
    </reaction>
    <physiologicalReaction direction="left-to-right" evidence="22">
        <dbReference type="Rhea" id="RHEA:39816"/>
    </physiologicalReaction>
</comment>
<evidence type="ECO:0000256" key="23">
    <source>
        <dbReference type="ARBA" id="ARBA00052862"/>
    </source>
</evidence>
<feature type="binding site" evidence="29">
    <location>
        <position position="286"/>
    </location>
    <ligand>
        <name>Zn(2+)</name>
        <dbReference type="ChEBI" id="CHEBI:29105"/>
        <label>1</label>
    </ligand>
</feature>
<protein>
    <recommendedName>
        <fullName evidence="27">Fatty acid 2-hydroxylase</fullName>
    </recommendedName>
    <alternativeName>
        <fullName evidence="28">Fatty acid alpha-hydroxylase</fullName>
    </alternativeName>
</protein>
<dbReference type="InterPro" id="IPR018506">
    <property type="entry name" value="Cyt_B5_heme-BS"/>
</dbReference>
<keyword evidence="13" id="KW-0746">Sphingolipid metabolism</keyword>
<evidence type="ECO:0000256" key="4">
    <source>
        <dbReference type="ARBA" id="ARBA00005747"/>
    </source>
</evidence>
<evidence type="ECO:0000313" key="35">
    <source>
        <dbReference type="RefSeq" id="XP_032342634.1"/>
    </source>
</evidence>
<feature type="binding site" evidence="29">
    <location>
        <position position="307"/>
    </location>
    <ligand>
        <name>Zn(2+)</name>
        <dbReference type="ChEBI" id="CHEBI:29105"/>
        <label>1</label>
    </ligand>
</feature>
<evidence type="ECO:0000256" key="25">
    <source>
        <dbReference type="ARBA" id="ARBA00054885"/>
    </source>
</evidence>
<keyword evidence="17" id="KW-0443">Lipid metabolism</keyword>
<feature type="transmembrane region" description="Helical" evidence="32">
    <location>
        <begin position="261"/>
        <end position="280"/>
    </location>
</feature>
<evidence type="ECO:0000256" key="27">
    <source>
        <dbReference type="ARBA" id="ARBA00069158"/>
    </source>
</evidence>
<comment type="function">
    <text evidence="25">Catalyzes the hydroxylation of free fatty acids at the C-2 position to produce 2-hydroxy fatty acids, which are building blocks of sphingolipids and glycosphingolipids common in neural tissue and epidermis. FA2H is stereospecific for the production of (R)-2-hydroxy fatty acids. Plays an essential role in the synthesis of galactosphingolipids of the myelin sheath. Responsible for the synthesis of sphingolipids and glycosphingolipids involved in the formation of epidermal lamellar bodies critical for skin permeability barrier. Participates in the synthesis of glycosphingolipids and a fraction of type II wax diesters in sebaceous gland, specifically regulating hair follicle homeostasis. Involved in the synthesis of sphingolipids of plasma membrane rafts, controlling lipid raft mobility and trafficking of raft-associated proteins.</text>
</comment>
<evidence type="ECO:0000256" key="22">
    <source>
        <dbReference type="ARBA" id="ARBA00051625"/>
    </source>
</evidence>
<feature type="domain" description="Cytochrome b5 heme-binding" evidence="33">
    <location>
        <begin position="55"/>
        <end position="133"/>
    </location>
</feature>
<feature type="transmembrane region" description="Helical" evidence="32">
    <location>
        <begin position="215"/>
        <end position="235"/>
    </location>
</feature>
<dbReference type="PRINTS" id="PR00363">
    <property type="entry name" value="CYTOCHROMEB5"/>
</dbReference>
<dbReference type="Proteomes" id="UP000694856">
    <property type="component" value="Chromosome 9"/>
</dbReference>
<evidence type="ECO:0000313" key="34">
    <source>
        <dbReference type="Proteomes" id="UP000694856"/>
    </source>
</evidence>
<evidence type="ECO:0000256" key="7">
    <source>
        <dbReference type="ARBA" id="ARBA00022692"/>
    </source>
</evidence>
<dbReference type="InterPro" id="IPR006694">
    <property type="entry name" value="Fatty_acid_hydroxylase"/>
</dbReference>
<sequence length="419" mass="47730">MGVQHANEQVRWRLAHPGGRRRGNVRGALGGRRADARASSCELWSPAMAPAPPPAASFSTAEVQRRLAAGACWVRCGARLYDLTGFVRHHPGGEQLLRARAGQDVSADLDGPPHRHSANARLWLEQYYVGDLQGDPQGSMENGASDSANTQKTDPAMGPKLKVVDWDKDLVDWRKPLLWQVGHLGEKYNEWVHQPVTRPIRLFHSDLIEALSKTVWYSVPIIWVPLMLYLSWFYYRTLAQGNVRLFTTFTTEYSVAMPESVFPGLFLLGLFLWTLIEYLIHRFLFHMKPPSDSYYLIMLHFVMHGQHHKAPFDESRLVFPPVPASLVIAFFYVFLRLILPEAVGGTVFAGGLLGYVIYDMIHYYLHFGSPHRGSYLYSLKAHHVKHHFAHQQSGFGISTKIWDHFFHTLIPEESHPKMQ</sequence>
<keyword evidence="15" id="KW-0560">Oxidoreductase</keyword>
<keyword evidence="18 32" id="KW-0472">Membrane</keyword>
<evidence type="ECO:0000256" key="32">
    <source>
        <dbReference type="SAM" id="Phobius"/>
    </source>
</evidence>
<evidence type="ECO:0000256" key="21">
    <source>
        <dbReference type="ARBA" id="ARBA00051519"/>
    </source>
</evidence>
<dbReference type="FunFam" id="3.10.120.10:FF:000011">
    <property type="entry name" value="Fatty acid 2-hydroxylase"/>
    <property type="match status" value="1"/>
</dbReference>
<dbReference type="InterPro" id="IPR014430">
    <property type="entry name" value="Scs7"/>
</dbReference>
<keyword evidence="14 32" id="KW-1133">Transmembrane helix</keyword>
<comment type="pathway">
    <text evidence="3">Lipid metabolism; fatty acid metabolism.</text>
</comment>
<evidence type="ECO:0000256" key="24">
    <source>
        <dbReference type="ARBA" id="ARBA00053017"/>
    </source>
</evidence>
<evidence type="ECO:0000256" key="13">
    <source>
        <dbReference type="ARBA" id="ARBA00022919"/>
    </source>
</evidence>
<dbReference type="PANTHER" id="PTHR12863:SF1">
    <property type="entry name" value="FATTY ACID 2-HYDROXYLASE"/>
    <property type="match status" value="1"/>
</dbReference>
<evidence type="ECO:0000256" key="30">
    <source>
        <dbReference type="PIRSR" id="PIRSR005149-50"/>
    </source>
</evidence>
<comment type="subcellular location">
    <subcellularLocation>
        <location evidence="2">Endoplasmic reticulum membrane</location>
        <topology evidence="2">Multi-pass membrane protein</topology>
    </subcellularLocation>
    <subcellularLocation>
        <location evidence="1">Microsome membrane</location>
        <topology evidence="1">Multi-pass membrane protein</topology>
    </subcellularLocation>
</comment>
<evidence type="ECO:0000256" key="2">
    <source>
        <dbReference type="ARBA" id="ARBA00004477"/>
    </source>
</evidence>
<name>A0A8B8TK62_CAMFR</name>
<keyword evidence="12" id="KW-0492">Microsome</keyword>
<keyword evidence="16 30" id="KW-0408">Iron</keyword>
<keyword evidence="10" id="KW-0276">Fatty acid metabolism</keyword>
<evidence type="ECO:0000256" key="6">
    <source>
        <dbReference type="ARBA" id="ARBA00022617"/>
    </source>
</evidence>
<gene>
    <name evidence="35" type="primary">FA2H</name>
</gene>
<dbReference type="PROSITE" id="PS00191">
    <property type="entry name" value="CYTOCHROME_B5_1"/>
    <property type="match status" value="1"/>
</dbReference>
<keyword evidence="8 29" id="KW-0479">Metal-binding</keyword>
<evidence type="ECO:0000256" key="17">
    <source>
        <dbReference type="ARBA" id="ARBA00023098"/>
    </source>
</evidence>
<proteinExistence type="inferred from homology"/>
<feature type="binding site" evidence="29">
    <location>
        <position position="281"/>
    </location>
    <ligand>
        <name>Zn(2+)</name>
        <dbReference type="ChEBI" id="CHEBI:29105"/>
        <label>1</label>
    </ligand>
</feature>
<keyword evidence="34" id="KW-1185">Reference proteome</keyword>
<feature type="binding site" evidence="29">
    <location>
        <position position="366"/>
    </location>
    <ligand>
        <name>Zn(2+)</name>
        <dbReference type="ChEBI" id="CHEBI:29105"/>
        <label>1</label>
    </ligand>
</feature>
<evidence type="ECO:0000256" key="31">
    <source>
        <dbReference type="SAM" id="MobiDB-lite"/>
    </source>
</evidence>
<evidence type="ECO:0000256" key="10">
    <source>
        <dbReference type="ARBA" id="ARBA00022832"/>
    </source>
</evidence>
<comment type="similarity">
    <text evidence="4">Belongs to the sterol desaturase family. SCS7 subfamily.</text>
</comment>
<dbReference type="Gene3D" id="3.10.120.10">
    <property type="entry name" value="Cytochrome b5-like heme/steroid binding domain"/>
    <property type="match status" value="1"/>
</dbReference>
<evidence type="ECO:0000256" key="26">
    <source>
        <dbReference type="ARBA" id="ARBA00060649"/>
    </source>
</evidence>
<comment type="pathway">
    <text evidence="26">Sphingolipid metabolism; galactosylceramide biosynthesis.</text>
</comment>
<evidence type="ECO:0000256" key="9">
    <source>
        <dbReference type="ARBA" id="ARBA00022824"/>
    </source>
</evidence>
<dbReference type="GO" id="GO:0046513">
    <property type="term" value="P:ceramide biosynthetic process"/>
    <property type="evidence" value="ECO:0007669"/>
    <property type="project" value="UniProtKB-ARBA"/>
</dbReference>
<feature type="binding site" evidence="29">
    <location>
        <position position="386"/>
    </location>
    <ligand>
        <name>Zn(2+)</name>
        <dbReference type="ChEBI" id="CHEBI:29105"/>
        <label>1</label>
    </ligand>
</feature>
<dbReference type="GO" id="GO:0080132">
    <property type="term" value="F:fatty acid 2-hydroxylase activity"/>
    <property type="evidence" value="ECO:0007669"/>
    <property type="project" value="InterPro"/>
</dbReference>
<feature type="binding site" description="axial binding residue" evidence="30">
    <location>
        <position position="116"/>
    </location>
    <ligand>
        <name>heme</name>
        <dbReference type="ChEBI" id="CHEBI:30413"/>
    </ligand>
    <ligandPart>
        <name>Fe</name>
        <dbReference type="ChEBI" id="CHEBI:18248"/>
    </ligandPart>
</feature>
<evidence type="ECO:0000256" key="20">
    <source>
        <dbReference type="ARBA" id="ARBA00050698"/>
    </source>
</evidence>
<comment type="catalytic activity">
    <reaction evidence="21">
        <text>a 1,2-saturated fatty acid + 2 Fe(II)-[cytochrome b5] + O2 + 2 H(+) = a (R)-2-hydroxy fatty acid + 2 Fe(III)-[cytochrome b5] + H2O</text>
        <dbReference type="Rhea" id="RHEA:38855"/>
        <dbReference type="Rhea" id="RHEA-COMP:10438"/>
        <dbReference type="Rhea" id="RHEA-COMP:10439"/>
        <dbReference type="ChEBI" id="CHEBI:15377"/>
        <dbReference type="ChEBI" id="CHEBI:15378"/>
        <dbReference type="ChEBI" id="CHEBI:15379"/>
        <dbReference type="ChEBI" id="CHEBI:29033"/>
        <dbReference type="ChEBI" id="CHEBI:29034"/>
        <dbReference type="ChEBI" id="CHEBI:76177"/>
        <dbReference type="ChEBI" id="CHEBI:83955"/>
    </reaction>
    <physiologicalReaction direction="left-to-right" evidence="21">
        <dbReference type="Rhea" id="RHEA:38856"/>
    </physiologicalReaction>
</comment>
<evidence type="ECO:0000256" key="14">
    <source>
        <dbReference type="ARBA" id="ARBA00022989"/>
    </source>
</evidence>
<comment type="catalytic activity">
    <reaction evidence="20">
        <text>docosanoate + 2 Fe(II)-[cytochrome b5] + O2 + 2 H(+) = 2-hydroxydocosanoate + 2 Fe(III)-[cytochrome b5] + H2O</text>
        <dbReference type="Rhea" id="RHEA:39819"/>
        <dbReference type="Rhea" id="RHEA-COMP:10438"/>
        <dbReference type="Rhea" id="RHEA-COMP:10439"/>
        <dbReference type="ChEBI" id="CHEBI:15377"/>
        <dbReference type="ChEBI" id="CHEBI:15378"/>
        <dbReference type="ChEBI" id="CHEBI:15379"/>
        <dbReference type="ChEBI" id="CHEBI:23858"/>
        <dbReference type="ChEBI" id="CHEBI:29033"/>
        <dbReference type="ChEBI" id="CHEBI:29034"/>
        <dbReference type="ChEBI" id="CHEBI:76722"/>
    </reaction>
    <physiologicalReaction direction="left-to-right" evidence="20">
        <dbReference type="Rhea" id="RHEA:39820"/>
    </physiologicalReaction>
</comment>
<evidence type="ECO:0000256" key="12">
    <source>
        <dbReference type="ARBA" id="ARBA00022848"/>
    </source>
</evidence>